<sequence>MDDILSNERRQQPRSAIDVDCLIWWDGKCEAATIKNISIYGAQLSGSCFPPIGTPMTLVAEGLELCARVIWLGREKCGVLLEQRVDPVTFIRTHAIRPIAARGSLPITITRIMPDRYA</sequence>
<keyword evidence="2" id="KW-1185">Reference proteome</keyword>
<dbReference type="SUPFAM" id="SSF141371">
    <property type="entry name" value="PilZ domain-like"/>
    <property type="match status" value="1"/>
</dbReference>
<dbReference type="AlphaFoldDB" id="A0A7X9WYI1"/>
<dbReference type="Proteomes" id="UP000519023">
    <property type="component" value="Unassembled WGS sequence"/>
</dbReference>
<protein>
    <submittedName>
        <fullName evidence="1">PilZ domain-containing protein</fullName>
    </submittedName>
</protein>
<dbReference type="EMBL" id="JABBFV010000017">
    <property type="protein sequence ID" value="NML12222.1"/>
    <property type="molecule type" value="Genomic_DNA"/>
</dbReference>
<accession>A0A7X9WYI1</accession>
<name>A0A7X9WYI1_9SPHN</name>
<evidence type="ECO:0000313" key="1">
    <source>
        <dbReference type="EMBL" id="NML12222.1"/>
    </source>
</evidence>
<dbReference type="RefSeq" id="WP_141249547.1">
    <property type="nucleotide sequence ID" value="NZ_JABBFV010000017.1"/>
</dbReference>
<evidence type="ECO:0000313" key="2">
    <source>
        <dbReference type="Proteomes" id="UP000519023"/>
    </source>
</evidence>
<reference evidence="1 2" key="1">
    <citation type="submission" date="2020-04" db="EMBL/GenBank/DDBJ databases">
        <title>Sphingobium sp. AR-3-1 isolated from Arctic soil.</title>
        <authorList>
            <person name="Dahal R.H."/>
            <person name="Chaudhary D.K."/>
        </authorList>
    </citation>
    <scope>NUCLEOTIDE SEQUENCE [LARGE SCALE GENOMIC DNA]</scope>
    <source>
        <strain evidence="1 2">AR-3-1</strain>
    </source>
</reference>
<organism evidence="1 2">
    <name type="scientific">Sphingobium psychrophilum</name>
    <dbReference type="NCBI Taxonomy" id="2728834"/>
    <lineage>
        <taxon>Bacteria</taxon>
        <taxon>Pseudomonadati</taxon>
        <taxon>Pseudomonadota</taxon>
        <taxon>Alphaproteobacteria</taxon>
        <taxon>Sphingomonadales</taxon>
        <taxon>Sphingomonadaceae</taxon>
        <taxon>Sphingobium</taxon>
    </lineage>
</organism>
<comment type="caution">
    <text evidence="1">The sequence shown here is derived from an EMBL/GenBank/DDBJ whole genome shotgun (WGS) entry which is preliminary data.</text>
</comment>
<proteinExistence type="predicted"/>
<gene>
    <name evidence="1" type="ORF">HHL08_19100</name>
</gene>